<keyword evidence="1" id="KW-0472">Membrane</keyword>
<feature type="transmembrane region" description="Helical" evidence="1">
    <location>
        <begin position="45"/>
        <end position="62"/>
    </location>
</feature>
<feature type="transmembrane region" description="Helical" evidence="1">
    <location>
        <begin position="123"/>
        <end position="142"/>
    </location>
</feature>
<accession>A0A0C1QR90</accession>
<evidence type="ECO:0000256" key="1">
    <source>
        <dbReference type="SAM" id="Phobius"/>
    </source>
</evidence>
<evidence type="ECO:0000313" key="3">
    <source>
        <dbReference type="Proteomes" id="UP000031327"/>
    </source>
</evidence>
<dbReference type="OrthoDB" id="7067482at2"/>
<dbReference type="RefSeq" id="WP_039609318.1">
    <property type="nucleotide sequence ID" value="NZ_JWIC01000005.1"/>
</dbReference>
<feature type="transmembrane region" description="Helical" evidence="1">
    <location>
        <begin position="7"/>
        <end position="25"/>
    </location>
</feature>
<dbReference type="Proteomes" id="UP000031327">
    <property type="component" value="Unassembled WGS sequence"/>
</dbReference>
<comment type="caution">
    <text evidence="2">The sequence shown here is derived from an EMBL/GenBank/DDBJ whole genome shotgun (WGS) entry which is preliminary data.</text>
</comment>
<sequence length="149" mass="16693">MKKTITIETILVIITGVLLTLMRYSEGGINSINKMAEGIETNPTVIYMLFALLGLAIISRLLRKFYGINTYNYNAKMQFVEEVCEGVGSGLLGIYRLISGMAITVPFIWYFTDRDAFLWQKGLGILLIGIIFFAGLLMFSWANNKSKGD</sequence>
<protein>
    <submittedName>
        <fullName evidence="2">Uncharacterized protein</fullName>
    </submittedName>
</protein>
<feature type="transmembrane region" description="Helical" evidence="1">
    <location>
        <begin position="83"/>
        <end position="111"/>
    </location>
</feature>
<keyword evidence="1" id="KW-1133">Transmembrane helix</keyword>
<keyword evidence="1" id="KW-0812">Transmembrane</keyword>
<dbReference type="AlphaFoldDB" id="A0A0C1QR90"/>
<gene>
    <name evidence="2" type="ORF">JF50_10185</name>
</gene>
<evidence type="ECO:0000313" key="2">
    <source>
        <dbReference type="EMBL" id="KID57547.1"/>
    </source>
</evidence>
<proteinExistence type="predicted"/>
<organism evidence="2 3">
    <name type="scientific">Pseudoalteromonas luteoviolacea</name>
    <dbReference type="NCBI Taxonomy" id="43657"/>
    <lineage>
        <taxon>Bacteria</taxon>
        <taxon>Pseudomonadati</taxon>
        <taxon>Pseudomonadota</taxon>
        <taxon>Gammaproteobacteria</taxon>
        <taxon>Alteromonadales</taxon>
        <taxon>Pseudoalteromonadaceae</taxon>
        <taxon>Pseudoalteromonas</taxon>
    </lineage>
</organism>
<reference evidence="2 3" key="1">
    <citation type="submission" date="2014-12" db="EMBL/GenBank/DDBJ databases">
        <title>Draft Genome Sequence of Pseudoalteromonas luteoviolacea HI1.</title>
        <authorList>
            <person name="Asahina A.Y."/>
            <person name="Hadfield M.G."/>
        </authorList>
    </citation>
    <scope>NUCLEOTIDE SEQUENCE [LARGE SCALE GENOMIC DNA]</scope>
    <source>
        <strain evidence="2 3">HI1</strain>
    </source>
</reference>
<dbReference type="EMBL" id="JWIC01000005">
    <property type="protein sequence ID" value="KID57547.1"/>
    <property type="molecule type" value="Genomic_DNA"/>
</dbReference>
<name>A0A0C1QR90_9GAMM</name>